<feature type="domain" description="Endonuclease/exonuclease/phosphatase" evidence="1">
    <location>
        <begin position="17"/>
        <end position="261"/>
    </location>
</feature>
<dbReference type="CDD" id="cd09083">
    <property type="entry name" value="EEP-1"/>
    <property type="match status" value="1"/>
</dbReference>
<dbReference type="Gene3D" id="3.60.10.10">
    <property type="entry name" value="Endonuclease/exonuclease/phosphatase"/>
    <property type="match status" value="1"/>
</dbReference>
<keyword evidence="2" id="KW-0255">Endonuclease</keyword>
<dbReference type="SUPFAM" id="SSF56219">
    <property type="entry name" value="DNase I-like"/>
    <property type="match status" value="1"/>
</dbReference>
<proteinExistence type="predicted"/>
<keyword evidence="3" id="KW-1185">Reference proteome</keyword>
<dbReference type="InterPro" id="IPR050410">
    <property type="entry name" value="CCR4/nocturin_mRNA_transcr"/>
</dbReference>
<keyword evidence="2" id="KW-0540">Nuclease</keyword>
<protein>
    <submittedName>
        <fullName evidence="2">Endonuclease/exonuclease/phosphatase family protein</fullName>
    </submittedName>
</protein>
<dbReference type="EMBL" id="CP078076">
    <property type="protein sequence ID" value="UPL12596.1"/>
    <property type="molecule type" value="Genomic_DNA"/>
</dbReference>
<evidence type="ECO:0000313" key="3">
    <source>
        <dbReference type="Proteomes" id="UP000831467"/>
    </source>
</evidence>
<evidence type="ECO:0000313" key="2">
    <source>
        <dbReference type="EMBL" id="UPL12596.1"/>
    </source>
</evidence>
<dbReference type="PANTHER" id="PTHR12121">
    <property type="entry name" value="CARBON CATABOLITE REPRESSOR PROTEIN 4"/>
    <property type="match status" value="1"/>
</dbReference>
<dbReference type="InterPro" id="IPR036691">
    <property type="entry name" value="Endo/exonu/phosph_ase_sf"/>
</dbReference>
<name>A0ABY4IL79_9MICO</name>
<reference evidence="2 3" key="1">
    <citation type="submission" date="2021-06" db="EMBL/GenBank/DDBJ databases">
        <title>Genome-based taxonomic framework of Microbacterium strains isolated from marine environment, the description of four new species and reclassification of four preexisting species.</title>
        <authorList>
            <person name="Lee S.D."/>
            <person name="Kim S.-M."/>
            <person name="Byeon Y.-S."/>
            <person name="Yang H.L."/>
            <person name="Kim I.S."/>
        </authorList>
    </citation>
    <scope>NUCLEOTIDE SEQUENCE [LARGE SCALE GENOMIC DNA]</scope>
    <source>
        <strain evidence="2 3">SSW1-51</strain>
    </source>
</reference>
<dbReference type="GO" id="GO:0004519">
    <property type="term" value="F:endonuclease activity"/>
    <property type="evidence" value="ECO:0007669"/>
    <property type="project" value="UniProtKB-KW"/>
</dbReference>
<dbReference type="PANTHER" id="PTHR12121:SF36">
    <property type="entry name" value="ENDONUCLEASE_EXONUCLEASE_PHOSPHATASE DOMAIN-CONTAINING PROTEIN"/>
    <property type="match status" value="1"/>
</dbReference>
<dbReference type="RefSeq" id="WP_247981924.1">
    <property type="nucleotide sequence ID" value="NZ_CP078076.1"/>
</dbReference>
<dbReference type="Proteomes" id="UP000831467">
    <property type="component" value="Chromosome"/>
</dbReference>
<dbReference type="InterPro" id="IPR005135">
    <property type="entry name" value="Endo/exonuclease/phosphatase"/>
</dbReference>
<accession>A0ABY4IL79</accession>
<gene>
    <name evidence="2" type="ORF">KV394_16450</name>
</gene>
<dbReference type="Pfam" id="PF03372">
    <property type="entry name" value="Exo_endo_phos"/>
    <property type="match status" value="1"/>
</dbReference>
<evidence type="ECO:0000259" key="1">
    <source>
        <dbReference type="Pfam" id="PF03372"/>
    </source>
</evidence>
<sequence length="282" mass="30529">MSAPLLGRPRDTELLIMSVNVRRDLGVLAVRAADRWSARRDRVAAMLRAEQPTVLAVQEALPAQARAIRAALGPAYGSIGHGRRPGPRGEGCPVFYDRERLELLDGWQRALSDRPEVPGSIAWTSVLPRVVVGARFRDRRCGVEFTLLNTHLDAFSPWARRRQAAEVHAAAVAVRTPVVVTGDLNAAEGSAPWRALTADGALRDTWRVADTRATPAWGTFAHYRTPRVGRRIDAILASAEVHVVRAGIDPRQHGGGWPSDHLPVQALVDLAPPAPAPLGEGA</sequence>
<organism evidence="2 3">
    <name type="scientific">Microbacterium sufflavum</name>
    <dbReference type="NCBI Taxonomy" id="2851649"/>
    <lineage>
        <taxon>Bacteria</taxon>
        <taxon>Bacillati</taxon>
        <taxon>Actinomycetota</taxon>
        <taxon>Actinomycetes</taxon>
        <taxon>Micrococcales</taxon>
        <taxon>Microbacteriaceae</taxon>
        <taxon>Microbacterium</taxon>
    </lineage>
</organism>
<keyword evidence="2" id="KW-0378">Hydrolase</keyword>